<dbReference type="EMBL" id="JADEWC010000002">
    <property type="protein sequence ID" value="MBE9221319.1"/>
    <property type="molecule type" value="Genomic_DNA"/>
</dbReference>
<evidence type="ECO:0000313" key="2">
    <source>
        <dbReference type="Proteomes" id="UP000654604"/>
    </source>
</evidence>
<reference evidence="1 2" key="1">
    <citation type="submission" date="2020-10" db="EMBL/GenBank/DDBJ databases">
        <authorList>
            <person name="Castelo-Branco R."/>
            <person name="Eusebio N."/>
            <person name="Adriana R."/>
            <person name="Vieira A."/>
            <person name="Brugerolle De Fraissinette N."/>
            <person name="Rezende De Castro R."/>
            <person name="Schneider M.P."/>
            <person name="Vasconcelos V."/>
            <person name="Leao P.N."/>
        </authorList>
    </citation>
    <scope>NUCLEOTIDE SEQUENCE [LARGE SCALE GENOMIC DNA]</scope>
    <source>
        <strain evidence="1 2">LEGE 03274</strain>
    </source>
</reference>
<dbReference type="Proteomes" id="UP000654604">
    <property type="component" value="Unassembled WGS sequence"/>
</dbReference>
<protein>
    <submittedName>
        <fullName evidence="1">Uncharacterized protein</fullName>
    </submittedName>
</protein>
<name>A0ABR9V194_9CHRO</name>
<sequence length="202" mass="22098">MKLFNIYTPLNLMISTGLSIIGVITFDMISSTALAQEACVRNQSGNVVCGTLVQDNVGQNNVMSPQRIETNGFRFELQGCVRGSDNTANCDVLITNIGDQTNTTLTIYRSRTIHGWEAPSRAISSLGDLFSIKTLRLGGNQRSGHPRSTFVYDVPVRLTLTFDNMTSQTTQLALLEIGFQVEGVSPASRTTAQFRDVSILSR</sequence>
<gene>
    <name evidence="1" type="ORF">IQ215_01290</name>
</gene>
<proteinExistence type="predicted"/>
<comment type="caution">
    <text evidence="1">The sequence shown here is derived from an EMBL/GenBank/DDBJ whole genome shotgun (WGS) entry which is preliminary data.</text>
</comment>
<organism evidence="1 2">
    <name type="scientific">Cyanobacterium stanieri LEGE 03274</name>
    <dbReference type="NCBI Taxonomy" id="1828756"/>
    <lineage>
        <taxon>Bacteria</taxon>
        <taxon>Bacillati</taxon>
        <taxon>Cyanobacteriota</taxon>
        <taxon>Cyanophyceae</taxon>
        <taxon>Oscillatoriophycideae</taxon>
        <taxon>Chroococcales</taxon>
        <taxon>Geminocystaceae</taxon>
        <taxon>Cyanobacterium</taxon>
    </lineage>
</organism>
<keyword evidence="2" id="KW-1185">Reference proteome</keyword>
<evidence type="ECO:0000313" key="1">
    <source>
        <dbReference type="EMBL" id="MBE9221319.1"/>
    </source>
</evidence>
<accession>A0ABR9V194</accession>
<dbReference type="RefSeq" id="WP_193799515.1">
    <property type="nucleotide sequence ID" value="NZ_JADEWC010000002.1"/>
</dbReference>